<evidence type="ECO:0000313" key="4">
    <source>
        <dbReference type="EMBL" id="KAK1627616.1"/>
    </source>
</evidence>
<feature type="signal peptide" evidence="2">
    <location>
        <begin position="1"/>
        <end position="21"/>
    </location>
</feature>
<protein>
    <recommendedName>
        <fullName evidence="3">Fungal lipase-type domain-containing protein</fullName>
    </recommendedName>
</protein>
<evidence type="ECO:0000259" key="3">
    <source>
        <dbReference type="Pfam" id="PF01764"/>
    </source>
</evidence>
<name>A0AAD8W052_LOLMU</name>
<dbReference type="Gene3D" id="3.40.50.1820">
    <property type="entry name" value="alpha/beta hydrolase"/>
    <property type="match status" value="1"/>
</dbReference>
<gene>
    <name evidence="4" type="ORF">QYE76_001931</name>
</gene>
<evidence type="ECO:0000256" key="1">
    <source>
        <dbReference type="SAM" id="MobiDB-lite"/>
    </source>
</evidence>
<feature type="domain" description="Fungal lipase-type" evidence="3">
    <location>
        <begin position="203"/>
        <end position="338"/>
    </location>
</feature>
<comment type="caution">
    <text evidence="4">The sequence shown here is derived from an EMBL/GenBank/DDBJ whole genome shotgun (WGS) entry which is preliminary data.</text>
</comment>
<dbReference type="InterPro" id="IPR029058">
    <property type="entry name" value="AB_hydrolase_fold"/>
</dbReference>
<feature type="region of interest" description="Disordered" evidence="1">
    <location>
        <begin position="54"/>
        <end position="76"/>
    </location>
</feature>
<evidence type="ECO:0000313" key="5">
    <source>
        <dbReference type="Proteomes" id="UP001231189"/>
    </source>
</evidence>
<feature type="chain" id="PRO_5041958419" description="Fungal lipase-type domain-containing protein" evidence="2">
    <location>
        <begin position="22"/>
        <end position="605"/>
    </location>
</feature>
<feature type="compositionally biased region" description="Basic residues" evidence="1">
    <location>
        <begin position="54"/>
        <end position="72"/>
    </location>
</feature>
<dbReference type="Pfam" id="PF01764">
    <property type="entry name" value="Lipase_3"/>
    <property type="match status" value="1"/>
</dbReference>
<dbReference type="Proteomes" id="UP001231189">
    <property type="component" value="Unassembled WGS sequence"/>
</dbReference>
<dbReference type="PANTHER" id="PTHR46023">
    <property type="entry name" value="LIPASE CLASS 3 PROTEIN-LIKE"/>
    <property type="match status" value="1"/>
</dbReference>
<dbReference type="InterPro" id="IPR002921">
    <property type="entry name" value="Fungal_lipase-type"/>
</dbReference>
<proteinExistence type="predicted"/>
<keyword evidence="5" id="KW-1185">Reference proteome</keyword>
<dbReference type="GO" id="GO:0006629">
    <property type="term" value="P:lipid metabolic process"/>
    <property type="evidence" value="ECO:0007669"/>
    <property type="project" value="InterPro"/>
</dbReference>
<dbReference type="PANTHER" id="PTHR46023:SF1">
    <property type="entry name" value="OS12G0554500 PROTEIN"/>
    <property type="match status" value="1"/>
</dbReference>
<feature type="compositionally biased region" description="Polar residues" evidence="1">
    <location>
        <begin position="503"/>
        <end position="516"/>
    </location>
</feature>
<reference evidence="4" key="1">
    <citation type="submission" date="2023-07" db="EMBL/GenBank/DDBJ databases">
        <title>A chromosome-level genome assembly of Lolium multiflorum.</title>
        <authorList>
            <person name="Chen Y."/>
            <person name="Copetti D."/>
            <person name="Kolliker R."/>
            <person name="Studer B."/>
        </authorList>
    </citation>
    <scope>NUCLEOTIDE SEQUENCE</scope>
    <source>
        <strain evidence="4">02402/16</strain>
        <tissue evidence="4">Leaf</tissue>
    </source>
</reference>
<dbReference type="AlphaFoldDB" id="A0AAD8W052"/>
<dbReference type="CDD" id="cd00519">
    <property type="entry name" value="Lipase_3"/>
    <property type="match status" value="1"/>
</dbReference>
<dbReference type="SUPFAM" id="SSF53474">
    <property type="entry name" value="alpha/beta-Hydrolases"/>
    <property type="match status" value="1"/>
</dbReference>
<feature type="region of interest" description="Disordered" evidence="1">
    <location>
        <begin position="437"/>
        <end position="524"/>
    </location>
</feature>
<organism evidence="4 5">
    <name type="scientific">Lolium multiflorum</name>
    <name type="common">Italian ryegrass</name>
    <name type="synonym">Lolium perenne subsp. multiflorum</name>
    <dbReference type="NCBI Taxonomy" id="4521"/>
    <lineage>
        <taxon>Eukaryota</taxon>
        <taxon>Viridiplantae</taxon>
        <taxon>Streptophyta</taxon>
        <taxon>Embryophyta</taxon>
        <taxon>Tracheophyta</taxon>
        <taxon>Spermatophyta</taxon>
        <taxon>Magnoliopsida</taxon>
        <taxon>Liliopsida</taxon>
        <taxon>Poales</taxon>
        <taxon>Poaceae</taxon>
        <taxon>BOP clade</taxon>
        <taxon>Pooideae</taxon>
        <taxon>Poodae</taxon>
        <taxon>Poeae</taxon>
        <taxon>Poeae Chloroplast Group 2 (Poeae type)</taxon>
        <taxon>Loliodinae</taxon>
        <taxon>Loliinae</taxon>
        <taxon>Lolium</taxon>
    </lineage>
</organism>
<dbReference type="EMBL" id="JAUUTY010000005">
    <property type="protein sequence ID" value="KAK1627616.1"/>
    <property type="molecule type" value="Genomic_DNA"/>
</dbReference>
<evidence type="ECO:0000256" key="2">
    <source>
        <dbReference type="SAM" id="SignalP"/>
    </source>
</evidence>
<sequence length="605" mass="66603">MGSPGVATAAGTAVLVYLVLSGRLCGDGADGAVGGRGAMEDEMVSSAVSAAAAARKRRKEDARSRRRARRGRRWPERAPQGWGEAVVEAGRTVRFAYGETLGKWSLGELAFGINYYMRQQGNLQHEYSGSDSVPLGGPRAREELISLLRYMKLCMYFSKKPYKVFLEFGGYDESDVLIKKSKARFLKPAFTVVRERSSKCFLLFIRGAISVKERLTAATGADIPFHHVVAKGGRVSNLVLGYAHCGMATSARWIAGQATPCLSKAAAQFPDYRIMIIGHSMGASIAALLTCILRENDRLSSSTCIAFGPAACMTWDLAESCKDFITTIVNRNDVVPSLGRVSTAKLRTEVMASSWVHELREQIQQTRFLGFVNRSVSFMRAHVPFVSDPRSKIVDANMLQTYTYEAEIKPSEDIHCDVKKRPSLVCWSCGSAQKQAIDPEKHTQDMTNETDVDDRTEKSDTEAAAQKLASVSLGVSDDEDTNREDNKSPPIGTDKGQAMEFQESLTSKQQELSPSGPSKDPLQLYPPGRILHMVALPAAEPNTSQQGGQEEVVTLYETPRHLYCNIRLGKSMVGEHYMPKYIKTMELLIEKLAGEDDDGDQLELL</sequence>
<keyword evidence="2" id="KW-0732">Signal</keyword>
<accession>A0AAD8W052</accession>